<dbReference type="InterPro" id="IPR027417">
    <property type="entry name" value="P-loop_NTPase"/>
</dbReference>
<feature type="domain" description="CobB/CobQ-like glutamine amidotransferase" evidence="11">
    <location>
        <begin position="254"/>
        <end position="431"/>
    </location>
</feature>
<dbReference type="OrthoDB" id="9764035at2"/>
<dbReference type="RefSeq" id="WP_126505127.1">
    <property type="nucleotide sequence ID" value="NZ_RXNV01000002.1"/>
</dbReference>
<dbReference type="Pfam" id="PF01656">
    <property type="entry name" value="CbiA"/>
    <property type="match status" value="1"/>
</dbReference>
<organism evidence="12 13">
    <name type="scientific">Shewanella atlantica</name>
    <dbReference type="NCBI Taxonomy" id="271099"/>
    <lineage>
        <taxon>Bacteria</taxon>
        <taxon>Pseudomonadati</taxon>
        <taxon>Pseudomonadota</taxon>
        <taxon>Gammaproteobacteria</taxon>
        <taxon>Alteromonadales</taxon>
        <taxon>Shewanellaceae</taxon>
        <taxon>Shewanella</taxon>
    </lineage>
</organism>
<feature type="domain" description="CobQ/CobB/MinD/ParA nucleotide binding" evidence="10">
    <location>
        <begin position="12"/>
        <end position="189"/>
    </location>
</feature>
<dbReference type="NCBIfam" id="TIGR00379">
    <property type="entry name" value="cobB"/>
    <property type="match status" value="1"/>
</dbReference>
<evidence type="ECO:0000256" key="4">
    <source>
        <dbReference type="ARBA" id="ARBA00022573"/>
    </source>
</evidence>
<dbReference type="CDD" id="cd03130">
    <property type="entry name" value="GATase1_CobB"/>
    <property type="match status" value="1"/>
</dbReference>
<keyword evidence="7" id="KW-0067">ATP-binding</keyword>
<evidence type="ECO:0000256" key="3">
    <source>
        <dbReference type="ARBA" id="ARBA00006205"/>
    </source>
</evidence>
<dbReference type="PROSITE" id="PS51274">
    <property type="entry name" value="GATASE_COBBQ"/>
    <property type="match status" value="1"/>
</dbReference>
<dbReference type="SUPFAM" id="SSF52540">
    <property type="entry name" value="P-loop containing nucleoside triphosphate hydrolases"/>
    <property type="match status" value="1"/>
</dbReference>
<dbReference type="InterPro" id="IPR011698">
    <property type="entry name" value="GATase_3"/>
</dbReference>
<dbReference type="EMBL" id="RXNV01000002">
    <property type="protein sequence ID" value="RTR33574.1"/>
    <property type="molecule type" value="Genomic_DNA"/>
</dbReference>
<accession>A0A3S0KM52</accession>
<dbReference type="PANTHER" id="PTHR43873">
    <property type="entry name" value="COBYRINATE A,C-DIAMIDE SYNTHASE"/>
    <property type="match status" value="1"/>
</dbReference>
<dbReference type="InterPro" id="IPR002586">
    <property type="entry name" value="CobQ/CobB/MinD/ParA_Nub-bd_dom"/>
</dbReference>
<reference evidence="12 13" key="1">
    <citation type="submission" date="2018-12" db="EMBL/GenBank/DDBJ databases">
        <authorList>
            <person name="Yu L."/>
        </authorList>
    </citation>
    <scope>NUCLEOTIDE SEQUENCE [LARGE SCALE GENOMIC DNA]</scope>
    <source>
        <strain evidence="12 13">HAW-EB5</strain>
    </source>
</reference>
<evidence type="ECO:0000313" key="13">
    <source>
        <dbReference type="Proteomes" id="UP000282060"/>
    </source>
</evidence>
<evidence type="ECO:0000259" key="11">
    <source>
        <dbReference type="Pfam" id="PF07685"/>
    </source>
</evidence>
<comment type="similarity">
    <text evidence="3">Belongs to the CobB/CobQ family. CobQ subfamily.</text>
</comment>
<dbReference type="PANTHER" id="PTHR43873:SF1">
    <property type="entry name" value="COBYRINATE A,C-DIAMIDE SYNTHASE"/>
    <property type="match status" value="1"/>
</dbReference>
<dbReference type="Gene3D" id="3.40.50.300">
    <property type="entry name" value="P-loop containing nucleotide triphosphate hydrolases"/>
    <property type="match status" value="2"/>
</dbReference>
<dbReference type="AlphaFoldDB" id="A0A3S0KM52"/>
<comment type="caution">
    <text evidence="12">The sequence shown here is derived from an EMBL/GenBank/DDBJ whole genome shotgun (WGS) entry which is preliminary data.</text>
</comment>
<keyword evidence="13" id="KW-1185">Reference proteome</keyword>
<gene>
    <name evidence="12" type="ORF">EKG39_07590</name>
</gene>
<evidence type="ECO:0000313" key="12">
    <source>
        <dbReference type="EMBL" id="RTR33574.1"/>
    </source>
</evidence>
<dbReference type="GO" id="GO:0009236">
    <property type="term" value="P:cobalamin biosynthetic process"/>
    <property type="evidence" value="ECO:0007669"/>
    <property type="project" value="UniProtKB-KW"/>
</dbReference>
<dbReference type="InterPro" id="IPR029062">
    <property type="entry name" value="Class_I_gatase-like"/>
</dbReference>
<keyword evidence="5" id="KW-0436">Ligase</keyword>
<name>A0A3S0KM52_9GAMM</name>
<evidence type="ECO:0000256" key="5">
    <source>
        <dbReference type="ARBA" id="ARBA00022598"/>
    </source>
</evidence>
<keyword evidence="8" id="KW-0460">Magnesium</keyword>
<evidence type="ECO:0000256" key="9">
    <source>
        <dbReference type="ARBA" id="ARBA00022962"/>
    </source>
</evidence>
<evidence type="ECO:0000259" key="10">
    <source>
        <dbReference type="Pfam" id="PF01656"/>
    </source>
</evidence>
<dbReference type="Pfam" id="PF07685">
    <property type="entry name" value="GATase_3"/>
    <property type="match status" value="1"/>
</dbReference>
<comment type="pathway">
    <text evidence="2">Cofactor biosynthesis; adenosylcobalamin biosynthesis.</text>
</comment>
<dbReference type="GO" id="GO:0042242">
    <property type="term" value="F:cobyrinic acid a,c-diamide synthase activity"/>
    <property type="evidence" value="ECO:0007669"/>
    <property type="project" value="InterPro"/>
</dbReference>
<comment type="cofactor">
    <cofactor evidence="1">
        <name>Mg(2+)</name>
        <dbReference type="ChEBI" id="CHEBI:18420"/>
    </cofactor>
</comment>
<evidence type="ECO:0000256" key="7">
    <source>
        <dbReference type="ARBA" id="ARBA00022840"/>
    </source>
</evidence>
<keyword evidence="9" id="KW-0315">Glutamine amidotransferase</keyword>
<evidence type="ECO:0000256" key="2">
    <source>
        <dbReference type="ARBA" id="ARBA00004953"/>
    </source>
</evidence>
<keyword evidence="4" id="KW-0169">Cobalamin biosynthesis</keyword>
<sequence length="458" mass="49290">MSDNNAHCPALFVTAPSSDSGKTTLVAAMARYWSNQGKKVRVFKTGPDFIDPIFHEFASGHPAHQLDLGMMGETICRQHLYQAALEADLILIEGVMGMFDGANSSANLAAKFGIPLLAVIPAAKMAQTFGAIAYGLAHYQDNVNLFGVIANYVGSPGHAAMLEDSLPDGIEFCGAMPRDSSLALPERHLGLVQAQELEGIEDWLNNAAKALGDSCVLPLPEPVCFETPEDNSGAFLSSVPTSSLVAQPLHGQIIAVAKDAAFSFIYRDNITLLEHLGARIEYFSPIADDSLPVADSLYLPGGYPELHLKALSENISMCRSIQQHIQSGKPTLAECGGMLYLLEQLTTKNGETTEMLAALPGTATMQQRLQGLGMLSADICGQTMTGHCFHYSKSDITLLPLAIASQAGKTRMQERVYLHHNTLASYVHWYLPSSPELVSRLFLGQLNVADKLVAGDCI</sequence>
<evidence type="ECO:0000256" key="1">
    <source>
        <dbReference type="ARBA" id="ARBA00001946"/>
    </source>
</evidence>
<protein>
    <submittedName>
        <fullName evidence="12">Cobyrinate a,c-diamide synthase</fullName>
    </submittedName>
</protein>
<dbReference type="SUPFAM" id="SSF52317">
    <property type="entry name" value="Class I glutamine amidotransferase-like"/>
    <property type="match status" value="1"/>
</dbReference>
<dbReference type="Proteomes" id="UP000282060">
    <property type="component" value="Unassembled WGS sequence"/>
</dbReference>
<dbReference type="NCBIfam" id="NF002204">
    <property type="entry name" value="PRK01077.1"/>
    <property type="match status" value="1"/>
</dbReference>
<dbReference type="InterPro" id="IPR004484">
    <property type="entry name" value="CbiA/CobB_synth"/>
</dbReference>
<evidence type="ECO:0000256" key="6">
    <source>
        <dbReference type="ARBA" id="ARBA00022741"/>
    </source>
</evidence>
<dbReference type="GO" id="GO:0005524">
    <property type="term" value="F:ATP binding"/>
    <property type="evidence" value="ECO:0007669"/>
    <property type="project" value="UniProtKB-KW"/>
</dbReference>
<evidence type="ECO:0000256" key="8">
    <source>
        <dbReference type="ARBA" id="ARBA00022842"/>
    </source>
</evidence>
<dbReference type="Gene3D" id="3.40.50.880">
    <property type="match status" value="1"/>
</dbReference>
<keyword evidence="6" id="KW-0547">Nucleotide-binding</keyword>
<proteinExistence type="inferred from homology"/>